<dbReference type="PROSITE" id="PS50893">
    <property type="entry name" value="ABC_TRANSPORTER_2"/>
    <property type="match status" value="1"/>
</dbReference>
<dbReference type="GO" id="GO:0005524">
    <property type="term" value="F:ATP binding"/>
    <property type="evidence" value="ECO:0007669"/>
    <property type="project" value="UniProtKB-KW"/>
</dbReference>
<organism evidence="4 5">
    <name type="scientific">Sulfurifustis variabilis</name>
    <dbReference type="NCBI Taxonomy" id="1675686"/>
    <lineage>
        <taxon>Bacteria</taxon>
        <taxon>Pseudomonadati</taxon>
        <taxon>Pseudomonadota</taxon>
        <taxon>Gammaproteobacteria</taxon>
        <taxon>Acidiferrobacterales</taxon>
        <taxon>Acidiferrobacteraceae</taxon>
        <taxon>Sulfurifustis</taxon>
    </lineage>
</organism>
<name>A0A1B4V478_9GAMM</name>
<evidence type="ECO:0000313" key="4">
    <source>
        <dbReference type="EMBL" id="BAU48340.1"/>
    </source>
</evidence>
<dbReference type="InterPro" id="IPR003593">
    <property type="entry name" value="AAA+_ATPase"/>
</dbReference>
<proteinExistence type="predicted"/>
<dbReference type="InterPro" id="IPR003439">
    <property type="entry name" value="ABC_transporter-like_ATP-bd"/>
</dbReference>
<dbReference type="InterPro" id="IPR027417">
    <property type="entry name" value="P-loop_NTPase"/>
</dbReference>
<keyword evidence="2 4" id="KW-0067">ATP-binding</keyword>
<dbReference type="SMART" id="SM00382">
    <property type="entry name" value="AAA"/>
    <property type="match status" value="1"/>
</dbReference>
<protein>
    <submittedName>
        <fullName evidence="4">Multidrug ABC transporter ATP-binding protein</fullName>
    </submittedName>
</protein>
<dbReference type="GO" id="GO:0016887">
    <property type="term" value="F:ATP hydrolysis activity"/>
    <property type="evidence" value="ECO:0007669"/>
    <property type="project" value="InterPro"/>
</dbReference>
<reference evidence="4 5" key="1">
    <citation type="submission" date="2015-08" db="EMBL/GenBank/DDBJ databases">
        <title>Complete genome sequence of Sulfurifustis variabilis.</title>
        <authorList>
            <person name="Miura A."/>
            <person name="Kojima H."/>
            <person name="Fukui M."/>
        </authorList>
    </citation>
    <scope>NUCLEOTIDE SEQUENCE [LARGE SCALE GENOMIC DNA]</scope>
    <source>
        <strain evidence="5">skN76</strain>
    </source>
</reference>
<dbReference type="AlphaFoldDB" id="A0A1B4V478"/>
<evidence type="ECO:0000313" key="5">
    <source>
        <dbReference type="Proteomes" id="UP000218899"/>
    </source>
</evidence>
<sequence length="308" mass="33810">MNGAPAVEVANLTVKFGDFTAVDDISFTVGRGEIFGFLGANGAGKTTTIRVLCGLLPPTSGSVTVAGVGFETGEMGIKRRVGYMSQKFTLYDDLTVEENLSFIAALRKLDDATYRRRRDAILGFIAFDRGLDAFVRDMPGGVKQQVALAASMLHDPEIVFLDEPTAGVTPAARARFWALIRDLASQGKTMFVTTHNMDEAEQCERIALMRSGRIVALDTPAGLKGSTFPRPLYELEPEEEGAYGRMQALRGRPGLEYLEPYGLRFHAAFEDSPEGAGLMRELKRDFRLTEIAPTVEDVFIRRVEGREA</sequence>
<evidence type="ECO:0000256" key="2">
    <source>
        <dbReference type="ARBA" id="ARBA00022840"/>
    </source>
</evidence>
<dbReference type="CDD" id="cd03230">
    <property type="entry name" value="ABC_DR_subfamily_A"/>
    <property type="match status" value="1"/>
</dbReference>
<dbReference type="KEGG" id="sva:SVA_1786"/>
<accession>A0A1B4V478</accession>
<dbReference type="Gene3D" id="3.40.50.300">
    <property type="entry name" value="P-loop containing nucleotide triphosphate hydrolases"/>
    <property type="match status" value="1"/>
</dbReference>
<keyword evidence="5" id="KW-1185">Reference proteome</keyword>
<dbReference type="OrthoDB" id="9805029at2"/>
<dbReference type="EMBL" id="AP014936">
    <property type="protein sequence ID" value="BAU48340.1"/>
    <property type="molecule type" value="Genomic_DNA"/>
</dbReference>
<dbReference type="SUPFAM" id="SSF52540">
    <property type="entry name" value="P-loop containing nucleoside triphosphate hydrolases"/>
    <property type="match status" value="1"/>
</dbReference>
<dbReference type="RefSeq" id="WP_096460862.1">
    <property type="nucleotide sequence ID" value="NZ_AP014936.1"/>
</dbReference>
<evidence type="ECO:0000259" key="3">
    <source>
        <dbReference type="PROSITE" id="PS50893"/>
    </source>
</evidence>
<evidence type="ECO:0000256" key="1">
    <source>
        <dbReference type="ARBA" id="ARBA00022741"/>
    </source>
</evidence>
<dbReference type="Proteomes" id="UP000218899">
    <property type="component" value="Chromosome"/>
</dbReference>
<dbReference type="PANTHER" id="PTHR43038">
    <property type="entry name" value="ATP-BINDING CASSETTE, SUB-FAMILY H, MEMBER 1"/>
    <property type="match status" value="1"/>
</dbReference>
<gene>
    <name evidence="4" type="ORF">SVA_1786</name>
</gene>
<dbReference type="PANTHER" id="PTHR43038:SF3">
    <property type="entry name" value="ABC TRANSPORTER G FAMILY MEMBER 20 ISOFORM X1"/>
    <property type="match status" value="1"/>
</dbReference>
<keyword evidence="1" id="KW-0547">Nucleotide-binding</keyword>
<dbReference type="Pfam" id="PF00005">
    <property type="entry name" value="ABC_tran"/>
    <property type="match status" value="1"/>
</dbReference>
<feature type="domain" description="ABC transporter" evidence="3">
    <location>
        <begin position="7"/>
        <end position="236"/>
    </location>
</feature>